<protein>
    <recommendedName>
        <fullName evidence="2">WKF domain-containing protein</fullName>
    </recommendedName>
</protein>
<name>A0A0B7A4H6_9EUPU</name>
<accession>A0A0B7A4H6</accession>
<feature type="non-terminal residue" evidence="3">
    <location>
        <position position="1"/>
    </location>
</feature>
<dbReference type="EMBL" id="HACG01028015">
    <property type="protein sequence ID" value="CEK74880.1"/>
    <property type="molecule type" value="Transcribed_RNA"/>
</dbReference>
<dbReference type="PANTHER" id="PTHR22306:SF2">
    <property type="entry name" value="CHROMOSOME 7 OPEN READING FRAME 50"/>
    <property type="match status" value="1"/>
</dbReference>
<evidence type="ECO:0000259" key="2">
    <source>
        <dbReference type="Pfam" id="PF10180"/>
    </source>
</evidence>
<organism evidence="3">
    <name type="scientific">Arion vulgaris</name>
    <dbReference type="NCBI Taxonomy" id="1028688"/>
    <lineage>
        <taxon>Eukaryota</taxon>
        <taxon>Metazoa</taxon>
        <taxon>Spiralia</taxon>
        <taxon>Lophotrochozoa</taxon>
        <taxon>Mollusca</taxon>
        <taxon>Gastropoda</taxon>
        <taxon>Heterobranchia</taxon>
        <taxon>Euthyneura</taxon>
        <taxon>Panpulmonata</taxon>
        <taxon>Eupulmonata</taxon>
        <taxon>Stylommatophora</taxon>
        <taxon>Helicina</taxon>
        <taxon>Arionoidea</taxon>
        <taxon>Arionidae</taxon>
        <taxon>Arion</taxon>
    </lineage>
</organism>
<dbReference type="InterPro" id="IPR019327">
    <property type="entry name" value="WKF"/>
</dbReference>
<evidence type="ECO:0000256" key="1">
    <source>
        <dbReference type="SAM" id="MobiDB-lite"/>
    </source>
</evidence>
<evidence type="ECO:0000313" key="3">
    <source>
        <dbReference type="EMBL" id="CEK74880.1"/>
    </source>
</evidence>
<feature type="compositionally biased region" description="Acidic residues" evidence="1">
    <location>
        <begin position="1"/>
        <end position="12"/>
    </location>
</feature>
<feature type="region of interest" description="Disordered" evidence="1">
    <location>
        <begin position="1"/>
        <end position="97"/>
    </location>
</feature>
<feature type="domain" description="WKF" evidence="2">
    <location>
        <begin position="160"/>
        <end position="222"/>
    </location>
</feature>
<sequence>IEDKVQEDDNMLIDENTSKKKSAKRKRNDVQLEASSEAGEETPVLSESKKRKKGSKSISQNDNKESATDSQQPLSVKKSKKEKKKKQTEESLGIVDTNILQQAEINLGLPQVYPTSSHNKGNDNEEKPKKKKKKSKETKSEVVSSIDEPNEKSKNEKAVQYLRLWHSNKQAWKFNKRMQVQLLHTLYDKSMFTGDDFDTLLLYLEGMKGKGREKTKEDAKKIIDDGETGSVDADKEDRARQIFQMLA</sequence>
<dbReference type="AlphaFoldDB" id="A0A0B7A4H6"/>
<gene>
    <name evidence="3" type="primary">ORF92964</name>
</gene>
<proteinExistence type="predicted"/>
<reference evidence="3" key="1">
    <citation type="submission" date="2014-12" db="EMBL/GenBank/DDBJ databases">
        <title>Insight into the proteome of Arion vulgaris.</title>
        <authorList>
            <person name="Aradska J."/>
            <person name="Bulat T."/>
            <person name="Smidak R."/>
            <person name="Sarate P."/>
            <person name="Gangsoo J."/>
            <person name="Sialana F."/>
            <person name="Bilban M."/>
            <person name="Lubec G."/>
        </authorList>
    </citation>
    <scope>NUCLEOTIDE SEQUENCE</scope>
    <source>
        <tissue evidence="3">Skin</tissue>
    </source>
</reference>
<dbReference type="Pfam" id="PF10180">
    <property type="entry name" value="WKF"/>
    <property type="match status" value="1"/>
</dbReference>
<feature type="region of interest" description="Disordered" evidence="1">
    <location>
        <begin position="111"/>
        <end position="154"/>
    </location>
</feature>
<dbReference type="PANTHER" id="PTHR22306">
    <property type="entry name" value="CHROMOSOME 7 OPEN READING FRAME 50"/>
    <property type="match status" value="1"/>
</dbReference>
<feature type="compositionally biased region" description="Basic residues" evidence="1">
    <location>
        <begin position="77"/>
        <end position="86"/>
    </location>
</feature>